<dbReference type="GO" id="GO:0017183">
    <property type="term" value="P:protein histidyl modification to diphthamide"/>
    <property type="evidence" value="ECO:0007669"/>
    <property type="project" value="InterPro"/>
</dbReference>
<organism evidence="1">
    <name type="scientific">Tanacetum cinerariifolium</name>
    <name type="common">Dalmatian daisy</name>
    <name type="synonym">Chrysanthemum cinerariifolium</name>
    <dbReference type="NCBI Taxonomy" id="118510"/>
    <lineage>
        <taxon>Eukaryota</taxon>
        <taxon>Viridiplantae</taxon>
        <taxon>Streptophyta</taxon>
        <taxon>Embryophyta</taxon>
        <taxon>Tracheophyta</taxon>
        <taxon>Spermatophyta</taxon>
        <taxon>Magnoliopsida</taxon>
        <taxon>eudicotyledons</taxon>
        <taxon>Gunneridae</taxon>
        <taxon>Pentapetalae</taxon>
        <taxon>asterids</taxon>
        <taxon>campanulids</taxon>
        <taxon>Asterales</taxon>
        <taxon>Asteraceae</taxon>
        <taxon>Asteroideae</taxon>
        <taxon>Anthemideae</taxon>
        <taxon>Anthemidinae</taxon>
        <taxon>Tanacetum</taxon>
    </lineage>
</organism>
<comment type="caution">
    <text evidence="1">The sequence shown here is derived from an EMBL/GenBank/DDBJ whole genome shotgun (WGS) entry which is preliminary data.</text>
</comment>
<feature type="non-terminal residue" evidence="1">
    <location>
        <position position="1"/>
    </location>
</feature>
<dbReference type="EMBL" id="BKCJ011135007">
    <property type="protein sequence ID" value="GFC91999.1"/>
    <property type="molecule type" value="Genomic_DNA"/>
</dbReference>
<gene>
    <name evidence="1" type="ORF">Tci_863969</name>
</gene>
<evidence type="ECO:0000313" key="1">
    <source>
        <dbReference type="EMBL" id="GFC91999.1"/>
    </source>
</evidence>
<dbReference type="PANTHER" id="PTHR10882:SF0">
    <property type="entry name" value="DIPHTHINE METHYL ESTER SYNTHASE"/>
    <property type="match status" value="1"/>
</dbReference>
<dbReference type="InterPro" id="IPR014777">
    <property type="entry name" value="4pyrrole_Mease_sub1"/>
</dbReference>
<dbReference type="GO" id="GO:0008168">
    <property type="term" value="F:methyltransferase activity"/>
    <property type="evidence" value="ECO:0007669"/>
    <property type="project" value="InterPro"/>
</dbReference>
<sequence>EKLYGKPLTVADREMVEEKADDMLLEAREFDVAFLVVGDPFGATTHSDLV</sequence>
<name>A0A699S3E5_TANCI</name>
<feature type="non-terminal residue" evidence="1">
    <location>
        <position position="50"/>
    </location>
</feature>
<dbReference type="PANTHER" id="PTHR10882">
    <property type="entry name" value="DIPHTHINE SYNTHASE"/>
    <property type="match status" value="1"/>
</dbReference>
<protein>
    <submittedName>
        <fullName evidence="1">Probable diphthine methyl ester synthase</fullName>
    </submittedName>
</protein>
<accession>A0A699S3E5</accession>
<reference evidence="1" key="1">
    <citation type="journal article" date="2019" name="Sci. Rep.">
        <title>Draft genome of Tanacetum cinerariifolium, the natural source of mosquito coil.</title>
        <authorList>
            <person name="Yamashiro T."/>
            <person name="Shiraishi A."/>
            <person name="Satake H."/>
            <person name="Nakayama K."/>
        </authorList>
    </citation>
    <scope>NUCLEOTIDE SEQUENCE</scope>
</reference>
<dbReference type="AlphaFoldDB" id="A0A699S3E5"/>
<dbReference type="InterPro" id="IPR035996">
    <property type="entry name" value="4pyrrol_Methylase_sf"/>
</dbReference>
<proteinExistence type="predicted"/>
<dbReference type="InterPro" id="IPR004551">
    <property type="entry name" value="Dphthn_synthase"/>
</dbReference>
<dbReference type="Gene3D" id="3.40.1010.10">
    <property type="entry name" value="Cobalt-precorrin-4 Transmethylase, Domain 1"/>
    <property type="match status" value="1"/>
</dbReference>
<dbReference type="SUPFAM" id="SSF53790">
    <property type="entry name" value="Tetrapyrrole methylase"/>
    <property type="match status" value="1"/>
</dbReference>